<evidence type="ECO:0000256" key="1">
    <source>
        <dbReference type="SAM" id="Phobius"/>
    </source>
</evidence>
<evidence type="ECO:0000313" key="2">
    <source>
        <dbReference type="EMBL" id="MBR7784115.1"/>
    </source>
</evidence>
<keyword evidence="1" id="KW-1133">Transmembrane helix</keyword>
<gene>
    <name evidence="2" type="ORF">KDM89_18360</name>
</gene>
<reference evidence="2" key="1">
    <citation type="submission" date="2021-04" db="EMBL/GenBank/DDBJ databases">
        <title>novel species isolated from subtropical streams in China.</title>
        <authorList>
            <person name="Lu H."/>
        </authorList>
    </citation>
    <scope>NUCLEOTIDE SEQUENCE</scope>
    <source>
        <strain evidence="2">LFS511W</strain>
    </source>
</reference>
<feature type="transmembrane region" description="Helical" evidence="1">
    <location>
        <begin position="59"/>
        <end position="78"/>
    </location>
</feature>
<organism evidence="2 3">
    <name type="scientific">Undibacterium luofuense</name>
    <dbReference type="NCBI Taxonomy" id="2828733"/>
    <lineage>
        <taxon>Bacteria</taxon>
        <taxon>Pseudomonadati</taxon>
        <taxon>Pseudomonadota</taxon>
        <taxon>Betaproteobacteria</taxon>
        <taxon>Burkholderiales</taxon>
        <taxon>Oxalobacteraceae</taxon>
        <taxon>Undibacterium</taxon>
    </lineage>
</organism>
<dbReference type="EMBL" id="JAGSPN010000018">
    <property type="protein sequence ID" value="MBR7784115.1"/>
    <property type="molecule type" value="Genomic_DNA"/>
</dbReference>
<feature type="transmembrane region" description="Helical" evidence="1">
    <location>
        <begin position="98"/>
        <end position="121"/>
    </location>
</feature>
<feature type="transmembrane region" description="Helical" evidence="1">
    <location>
        <begin position="15"/>
        <end position="38"/>
    </location>
</feature>
<keyword evidence="3" id="KW-1185">Reference proteome</keyword>
<protein>
    <submittedName>
        <fullName evidence="2">Uncharacterized protein</fullName>
    </submittedName>
</protein>
<dbReference type="Proteomes" id="UP000680067">
    <property type="component" value="Unassembled WGS sequence"/>
</dbReference>
<keyword evidence="1" id="KW-0812">Transmembrane</keyword>
<sequence length="145" mass="16829">MISETRYHGIVKASAWFDLLVTLPFITPWTMDILYSILRHQHHYWQFAGQMHDLNTANYLFANLMGSVIFVWSLLRILRTDIVTGRLDAVARYLFCLWQLYAWQHGFSSLILIFTFFELSFGIAQSLPVRRNASSSEPVLRPASA</sequence>
<evidence type="ECO:0000313" key="3">
    <source>
        <dbReference type="Proteomes" id="UP000680067"/>
    </source>
</evidence>
<keyword evidence="1" id="KW-0472">Membrane</keyword>
<proteinExistence type="predicted"/>
<dbReference type="RefSeq" id="WP_212689377.1">
    <property type="nucleotide sequence ID" value="NZ_JAGSPN010000018.1"/>
</dbReference>
<accession>A0A941DQJ8</accession>
<comment type="caution">
    <text evidence="2">The sequence shown here is derived from an EMBL/GenBank/DDBJ whole genome shotgun (WGS) entry which is preliminary data.</text>
</comment>
<dbReference type="AlphaFoldDB" id="A0A941DQJ8"/>
<name>A0A941DQJ8_9BURK</name>